<dbReference type="EMBL" id="JAWDJX010000012">
    <property type="protein sequence ID" value="KAK3054353.1"/>
    <property type="molecule type" value="Genomic_DNA"/>
</dbReference>
<evidence type="ECO:0000313" key="1">
    <source>
        <dbReference type="EMBL" id="KAK3054353.1"/>
    </source>
</evidence>
<gene>
    <name evidence="1" type="ORF">LTR09_004621</name>
</gene>
<accession>A0AAJ0DHS6</accession>
<name>A0AAJ0DHS6_9PEZI</name>
<keyword evidence="2" id="KW-1185">Reference proteome</keyword>
<protein>
    <submittedName>
        <fullName evidence="1">Uncharacterized protein</fullName>
    </submittedName>
</protein>
<organism evidence="1 2">
    <name type="scientific">Extremus antarcticus</name>
    <dbReference type="NCBI Taxonomy" id="702011"/>
    <lineage>
        <taxon>Eukaryota</taxon>
        <taxon>Fungi</taxon>
        <taxon>Dikarya</taxon>
        <taxon>Ascomycota</taxon>
        <taxon>Pezizomycotina</taxon>
        <taxon>Dothideomycetes</taxon>
        <taxon>Dothideomycetidae</taxon>
        <taxon>Mycosphaerellales</taxon>
        <taxon>Extremaceae</taxon>
        <taxon>Extremus</taxon>
    </lineage>
</organism>
<comment type="caution">
    <text evidence="1">The sequence shown here is derived from an EMBL/GenBank/DDBJ whole genome shotgun (WGS) entry which is preliminary data.</text>
</comment>
<evidence type="ECO:0000313" key="2">
    <source>
        <dbReference type="Proteomes" id="UP001271007"/>
    </source>
</evidence>
<dbReference type="AlphaFoldDB" id="A0AAJ0DHS6"/>
<reference evidence="1" key="1">
    <citation type="submission" date="2023-04" db="EMBL/GenBank/DDBJ databases">
        <title>Black Yeasts Isolated from many extreme environments.</title>
        <authorList>
            <person name="Coleine C."/>
            <person name="Stajich J.E."/>
            <person name="Selbmann L."/>
        </authorList>
    </citation>
    <scope>NUCLEOTIDE SEQUENCE</scope>
    <source>
        <strain evidence="1">CCFEE 5312</strain>
    </source>
</reference>
<proteinExistence type="predicted"/>
<sequence length="361" mass="41112">MAGREYIRSTRSCGQEEDWTSMRFVPSRVLATEMETLEVIDRLDDRMMSYMSCAQAPGGGERLICALSNAHELLTYPALPPLCRVRAHLILACSSVDDALEHAYEGRRLAKLLDPIAPGGALYPEDERLVEAAEAIVKRQGEEQERRKRRLRSEQEAQKEMGKVVSVLEESLREQRALVFDMHGTKFVENERLVYLLHDLQNHSCGRGYQAKHDRKLSELRNILNAPPGTEEKAGALEVPENQTVQLVICHNHSSEASIGFVRSSNGISSWLRRHQQSRKARELCARALLPQNRNKFVESGVIFHKLRDLQLAADDDDEEGFEDELLVLEDILQRPLGEVLDDMTQPIEKVELVVFDWFSR</sequence>
<dbReference type="Proteomes" id="UP001271007">
    <property type="component" value="Unassembled WGS sequence"/>
</dbReference>